<comment type="caution">
    <text evidence="1">The sequence shown here is derived from an EMBL/GenBank/DDBJ whole genome shotgun (WGS) entry which is preliminary data.</text>
</comment>
<dbReference type="Proteomes" id="UP000290253">
    <property type="component" value="Unassembled WGS sequence"/>
</dbReference>
<evidence type="ECO:0000313" key="1">
    <source>
        <dbReference type="EMBL" id="RXS94413.1"/>
    </source>
</evidence>
<reference evidence="1 2" key="1">
    <citation type="journal article" date="2016" name="Int. J. Syst. Evol. Microbiol.">
        <title>Acidipila dinghuensis sp. nov., an acidobacterium isolated from forest soil.</title>
        <authorList>
            <person name="Jiang Y.W."/>
            <person name="Wang J."/>
            <person name="Chen M.H."/>
            <person name="Lv Y.Y."/>
            <person name="Qiu L.H."/>
        </authorList>
    </citation>
    <scope>NUCLEOTIDE SEQUENCE [LARGE SCALE GENOMIC DNA]</scope>
    <source>
        <strain evidence="1 2">DHOF10</strain>
    </source>
</reference>
<dbReference type="EMBL" id="SDMK01000003">
    <property type="protein sequence ID" value="RXS94413.1"/>
    <property type="molecule type" value="Genomic_DNA"/>
</dbReference>
<accession>A0A4Q1SBN8</accession>
<gene>
    <name evidence="1" type="ORF">ESZ00_15165</name>
</gene>
<dbReference type="RefSeq" id="WP_164981526.1">
    <property type="nucleotide sequence ID" value="NZ_SDMK01000003.1"/>
</dbReference>
<name>A0A4Q1SBN8_9BACT</name>
<organism evidence="1 2">
    <name type="scientific">Silvibacterium dinghuense</name>
    <dbReference type="NCBI Taxonomy" id="1560006"/>
    <lineage>
        <taxon>Bacteria</taxon>
        <taxon>Pseudomonadati</taxon>
        <taxon>Acidobacteriota</taxon>
        <taxon>Terriglobia</taxon>
        <taxon>Terriglobales</taxon>
        <taxon>Acidobacteriaceae</taxon>
        <taxon>Silvibacterium</taxon>
    </lineage>
</organism>
<evidence type="ECO:0000313" key="2">
    <source>
        <dbReference type="Proteomes" id="UP000290253"/>
    </source>
</evidence>
<dbReference type="AlphaFoldDB" id="A0A4Q1SBN8"/>
<keyword evidence="2" id="KW-1185">Reference proteome</keyword>
<protein>
    <submittedName>
        <fullName evidence="1">Uncharacterized protein</fullName>
    </submittedName>
</protein>
<sequence>MAGCFEERFKEQIEGKMTNPQKVYVFLKENSGQAFCDDCIERAVGVDRHQVHTIAATLGLFPLEFKRCASSCASRCADRDKQVTMAI</sequence>
<proteinExistence type="predicted"/>